<dbReference type="Gene3D" id="1.10.10.10">
    <property type="entry name" value="Winged helix-like DNA-binding domain superfamily/Winged helix DNA-binding domain"/>
    <property type="match status" value="1"/>
</dbReference>
<proteinExistence type="predicted"/>
<protein>
    <submittedName>
        <fullName evidence="2">Two-component system response regulator</fullName>
    </submittedName>
</protein>
<gene>
    <name evidence="2" type="ORF">HMPREF1090_03435</name>
</gene>
<dbReference type="GeneID" id="57963855"/>
<organism evidence="2 3">
    <name type="scientific">[Clostridium] clostridioforme 90A8</name>
    <dbReference type="NCBI Taxonomy" id="999408"/>
    <lineage>
        <taxon>Bacteria</taxon>
        <taxon>Bacillati</taxon>
        <taxon>Bacillota</taxon>
        <taxon>Clostridia</taxon>
        <taxon>Lachnospirales</taxon>
        <taxon>Lachnospiraceae</taxon>
        <taxon>Enterocloster</taxon>
    </lineage>
</organism>
<dbReference type="EMBL" id="AGYR01000039">
    <property type="protein sequence ID" value="ENZ12312.1"/>
    <property type="molecule type" value="Genomic_DNA"/>
</dbReference>
<dbReference type="Pfam" id="PF03861">
    <property type="entry name" value="ANTAR"/>
    <property type="match status" value="1"/>
</dbReference>
<dbReference type="HOGENOM" id="CLU_000445_65_3_9"/>
<reference evidence="2 3" key="1">
    <citation type="submission" date="2013-01" db="EMBL/GenBank/DDBJ databases">
        <title>The Genome Sequence of Clostridium clostridioforme 90A8.</title>
        <authorList>
            <consortium name="The Broad Institute Genome Sequencing Platform"/>
            <person name="Earl A."/>
            <person name="Ward D."/>
            <person name="Feldgarden M."/>
            <person name="Gevers D."/>
            <person name="Courvalin P."/>
            <person name="Lambert T."/>
            <person name="Walker B."/>
            <person name="Young S.K."/>
            <person name="Zeng Q."/>
            <person name="Gargeya S."/>
            <person name="Fitzgerald M."/>
            <person name="Haas B."/>
            <person name="Abouelleil A."/>
            <person name="Alvarado L."/>
            <person name="Arachchi H.M."/>
            <person name="Berlin A.M."/>
            <person name="Chapman S.B."/>
            <person name="Dewar J."/>
            <person name="Goldberg J."/>
            <person name="Griggs A."/>
            <person name="Gujja S."/>
            <person name="Hansen M."/>
            <person name="Howarth C."/>
            <person name="Imamovic A."/>
            <person name="Larimer J."/>
            <person name="McCowan C."/>
            <person name="Murphy C."/>
            <person name="Neiman D."/>
            <person name="Pearson M."/>
            <person name="Priest M."/>
            <person name="Roberts A."/>
            <person name="Saif S."/>
            <person name="Shea T."/>
            <person name="Sisk P."/>
            <person name="Sykes S."/>
            <person name="Wortman J."/>
            <person name="Nusbaum C."/>
            <person name="Birren B."/>
        </authorList>
    </citation>
    <scope>NUCLEOTIDE SEQUENCE [LARGE SCALE GENOMIC DNA]</scope>
    <source>
        <strain evidence="2 3">90A8</strain>
    </source>
</reference>
<evidence type="ECO:0000313" key="2">
    <source>
        <dbReference type="EMBL" id="ENZ12312.1"/>
    </source>
</evidence>
<dbReference type="GO" id="GO:0003723">
    <property type="term" value="F:RNA binding"/>
    <property type="evidence" value="ECO:0007669"/>
    <property type="project" value="InterPro"/>
</dbReference>
<dbReference type="AlphaFoldDB" id="A0A0E2H7S1"/>
<name>A0A0E2H7S1_9FIRM</name>
<dbReference type="SUPFAM" id="SSF52172">
    <property type="entry name" value="CheY-like"/>
    <property type="match status" value="1"/>
</dbReference>
<dbReference type="InterPro" id="IPR036388">
    <property type="entry name" value="WH-like_DNA-bd_sf"/>
</dbReference>
<dbReference type="SMART" id="SM01012">
    <property type="entry name" value="ANTAR"/>
    <property type="match status" value="1"/>
</dbReference>
<sequence>MTNIIVAFSKPEDGKNIKSILVRNGFQVVAVCTSGGQVLSAADCLNGGIVVSGYRFEDMMYDELRQCLPGEFDMLLISSPARWSGQSPDRVICLPMPLKVHDLLNTLEMMVQAQERIRRRRRSRPRERSKEEQDIITEAKTLLMERNNMTESEAHRYIQKCSMDSGTNLVETAQMVISLIHV</sequence>
<dbReference type="PATRIC" id="fig|999408.3.peg.3713"/>
<accession>A0A0E2H7S1</accession>
<dbReference type="RefSeq" id="WP_002586276.1">
    <property type="nucleotide sequence ID" value="NZ_KB850979.1"/>
</dbReference>
<dbReference type="InterPro" id="IPR011006">
    <property type="entry name" value="CheY-like_superfamily"/>
</dbReference>
<dbReference type="PROSITE" id="PS50921">
    <property type="entry name" value="ANTAR"/>
    <property type="match status" value="1"/>
</dbReference>
<dbReference type="InterPro" id="IPR005561">
    <property type="entry name" value="ANTAR"/>
</dbReference>
<evidence type="ECO:0000313" key="3">
    <source>
        <dbReference type="Proteomes" id="UP000013085"/>
    </source>
</evidence>
<evidence type="ECO:0000259" key="1">
    <source>
        <dbReference type="PROSITE" id="PS50921"/>
    </source>
</evidence>
<dbReference type="Proteomes" id="UP000013085">
    <property type="component" value="Unassembled WGS sequence"/>
</dbReference>
<feature type="domain" description="ANTAR" evidence="1">
    <location>
        <begin position="116"/>
        <end position="177"/>
    </location>
</feature>
<comment type="caution">
    <text evidence="2">The sequence shown here is derived from an EMBL/GenBank/DDBJ whole genome shotgun (WGS) entry which is preliminary data.</text>
</comment>